<sequence length="28" mass="3133">MSLPLALSPRFVLACIHNICFYNGLSHD</sequence>
<evidence type="ECO:0000313" key="1">
    <source>
        <dbReference type="EMBL" id="JAH98985.1"/>
    </source>
</evidence>
<name>A0A0E9XAX2_ANGAN</name>
<protein>
    <submittedName>
        <fullName evidence="1">Uncharacterized protein</fullName>
    </submittedName>
</protein>
<proteinExistence type="predicted"/>
<dbReference type="AlphaFoldDB" id="A0A0E9XAX2"/>
<accession>A0A0E9XAX2</accession>
<dbReference type="EMBL" id="GBXM01009592">
    <property type="protein sequence ID" value="JAH98985.1"/>
    <property type="molecule type" value="Transcribed_RNA"/>
</dbReference>
<organism evidence="1">
    <name type="scientific">Anguilla anguilla</name>
    <name type="common">European freshwater eel</name>
    <name type="synonym">Muraena anguilla</name>
    <dbReference type="NCBI Taxonomy" id="7936"/>
    <lineage>
        <taxon>Eukaryota</taxon>
        <taxon>Metazoa</taxon>
        <taxon>Chordata</taxon>
        <taxon>Craniata</taxon>
        <taxon>Vertebrata</taxon>
        <taxon>Euteleostomi</taxon>
        <taxon>Actinopterygii</taxon>
        <taxon>Neopterygii</taxon>
        <taxon>Teleostei</taxon>
        <taxon>Anguilliformes</taxon>
        <taxon>Anguillidae</taxon>
        <taxon>Anguilla</taxon>
    </lineage>
</organism>
<reference evidence="1" key="2">
    <citation type="journal article" date="2015" name="Fish Shellfish Immunol.">
        <title>Early steps in the European eel (Anguilla anguilla)-Vibrio vulnificus interaction in the gills: Role of the RtxA13 toxin.</title>
        <authorList>
            <person name="Callol A."/>
            <person name="Pajuelo D."/>
            <person name="Ebbesson L."/>
            <person name="Teles M."/>
            <person name="MacKenzie S."/>
            <person name="Amaro C."/>
        </authorList>
    </citation>
    <scope>NUCLEOTIDE SEQUENCE</scope>
</reference>
<reference evidence="1" key="1">
    <citation type="submission" date="2014-11" db="EMBL/GenBank/DDBJ databases">
        <authorList>
            <person name="Amaro Gonzalez C."/>
        </authorList>
    </citation>
    <scope>NUCLEOTIDE SEQUENCE</scope>
</reference>